<dbReference type="CDD" id="cd04647">
    <property type="entry name" value="LbH_MAT_like"/>
    <property type="match status" value="1"/>
</dbReference>
<accession>A0A6M9PPR7</accession>
<dbReference type="SUPFAM" id="SSF51161">
    <property type="entry name" value="Trimeric LpxA-like enzymes"/>
    <property type="match status" value="1"/>
</dbReference>
<proteinExistence type="inferred from homology"/>
<dbReference type="Pfam" id="PF00132">
    <property type="entry name" value="Hexapep"/>
    <property type="match status" value="1"/>
</dbReference>
<dbReference type="KEGG" id="pani:DCO16_01660"/>
<comment type="similarity">
    <text evidence="1">Belongs to the transferase hexapeptide repeat family.</text>
</comment>
<name>A0A6M9PPR7_9BURK</name>
<gene>
    <name evidence="3" type="ORF">DCO16_01660</name>
</gene>
<dbReference type="Gene3D" id="2.160.10.10">
    <property type="entry name" value="Hexapeptide repeat proteins"/>
    <property type="match status" value="1"/>
</dbReference>
<evidence type="ECO:0000256" key="2">
    <source>
        <dbReference type="ARBA" id="ARBA00022679"/>
    </source>
</evidence>
<dbReference type="PANTHER" id="PTHR23416:SF23">
    <property type="entry name" value="ACETYLTRANSFERASE C18B11.09C-RELATED"/>
    <property type="match status" value="1"/>
</dbReference>
<dbReference type="AlphaFoldDB" id="A0A6M9PPR7"/>
<dbReference type="InterPro" id="IPR011004">
    <property type="entry name" value="Trimer_LpxA-like_sf"/>
</dbReference>
<organism evidence="3 4">
    <name type="scientific">Polynucleobacter antarcticus</name>
    <dbReference type="NCBI Taxonomy" id="1743162"/>
    <lineage>
        <taxon>Bacteria</taxon>
        <taxon>Pseudomonadati</taxon>
        <taxon>Pseudomonadota</taxon>
        <taxon>Betaproteobacteria</taxon>
        <taxon>Burkholderiales</taxon>
        <taxon>Burkholderiaceae</taxon>
        <taxon>Polynucleobacter</taxon>
    </lineage>
</organism>
<keyword evidence="4" id="KW-1185">Reference proteome</keyword>
<dbReference type="PANTHER" id="PTHR23416">
    <property type="entry name" value="SIALIC ACID SYNTHASE-RELATED"/>
    <property type="match status" value="1"/>
</dbReference>
<sequence>MILYRKLKHLIIDFFEWLGFIHRYRWHVNGDSDRLILADKEILKGERTGYANVLFNTRSGYVYIGKNVIFGHDCQILTGRHIDNYSSPLTFKPTPSEGYDINIKDGVWITSRVIVTGGVTIGENTTVLPGSVVTKDLPSNSIVGGVPAKFLRLKVLRDDG</sequence>
<protein>
    <recommendedName>
        <fullName evidence="5">Acyltransferase</fullName>
    </recommendedName>
</protein>
<dbReference type="GO" id="GO:0008374">
    <property type="term" value="F:O-acyltransferase activity"/>
    <property type="evidence" value="ECO:0007669"/>
    <property type="project" value="TreeGrafter"/>
</dbReference>
<reference evidence="3 4" key="1">
    <citation type="submission" date="2018-04" db="EMBL/GenBank/DDBJ databases">
        <title>Polynucleobacter sp. LimPoW16 genome.</title>
        <authorList>
            <person name="Hahn M.W."/>
        </authorList>
    </citation>
    <scope>NUCLEOTIDE SEQUENCE [LARGE SCALE GENOMIC DNA]</scope>
    <source>
        <strain evidence="3 4">LimPoW16</strain>
    </source>
</reference>
<evidence type="ECO:0008006" key="5">
    <source>
        <dbReference type="Google" id="ProtNLM"/>
    </source>
</evidence>
<dbReference type="EMBL" id="CP028941">
    <property type="protein sequence ID" value="QKM61902.1"/>
    <property type="molecule type" value="Genomic_DNA"/>
</dbReference>
<evidence type="ECO:0000313" key="3">
    <source>
        <dbReference type="EMBL" id="QKM61902.1"/>
    </source>
</evidence>
<dbReference type="InterPro" id="IPR001451">
    <property type="entry name" value="Hexapep"/>
</dbReference>
<keyword evidence="2" id="KW-0808">Transferase</keyword>
<dbReference type="GO" id="GO:0005829">
    <property type="term" value="C:cytosol"/>
    <property type="evidence" value="ECO:0007669"/>
    <property type="project" value="TreeGrafter"/>
</dbReference>
<dbReference type="Proteomes" id="UP000500806">
    <property type="component" value="Chromosome"/>
</dbReference>
<dbReference type="InterPro" id="IPR051159">
    <property type="entry name" value="Hexapeptide_acetyltransf"/>
</dbReference>
<evidence type="ECO:0000256" key="1">
    <source>
        <dbReference type="ARBA" id="ARBA00007274"/>
    </source>
</evidence>
<evidence type="ECO:0000313" key="4">
    <source>
        <dbReference type="Proteomes" id="UP000500806"/>
    </source>
</evidence>